<sequence>MTHSSTPNSIAESAWRREQSAWRRAQRAERRAQGKIKIILRIFESW</sequence>
<organism evidence="1 2">
    <name type="scientific">Kuenenia stuttgartiensis</name>
    <dbReference type="NCBI Taxonomy" id="174633"/>
    <lineage>
        <taxon>Bacteria</taxon>
        <taxon>Pseudomonadati</taxon>
        <taxon>Planctomycetota</taxon>
        <taxon>Candidatus Brocadiia</taxon>
        <taxon>Candidatus Brocadiales</taxon>
        <taxon>Candidatus Brocadiaceae</taxon>
        <taxon>Candidatus Kuenenia</taxon>
    </lineage>
</organism>
<name>A0A6G7GN30_KUEST</name>
<dbReference type="AlphaFoldDB" id="A0A6G7GN30"/>
<reference evidence="1 2" key="1">
    <citation type="submission" date="2020-02" db="EMBL/GenBank/DDBJ databases">
        <title>Newly sequenced genome of strain CSTR1 showed variability in Candidatus Kuenenia stuttgartiensis genomes.</title>
        <authorList>
            <person name="Ding C."/>
            <person name="Adrian L."/>
        </authorList>
    </citation>
    <scope>NUCLEOTIDE SEQUENCE [LARGE SCALE GENOMIC DNA]</scope>
    <source>
        <strain evidence="1 2">CSTR1</strain>
    </source>
</reference>
<dbReference type="Proteomes" id="UP000501926">
    <property type="component" value="Chromosome"/>
</dbReference>
<proteinExistence type="predicted"/>
<protein>
    <submittedName>
        <fullName evidence="1">Uncharacterized protein</fullName>
    </submittedName>
</protein>
<evidence type="ECO:0000313" key="1">
    <source>
        <dbReference type="EMBL" id="QII10998.1"/>
    </source>
</evidence>
<gene>
    <name evidence="1" type="ORF">KsCSTR_16180</name>
</gene>
<accession>A0A6G7GN30</accession>
<evidence type="ECO:0000313" key="2">
    <source>
        <dbReference type="Proteomes" id="UP000501926"/>
    </source>
</evidence>
<dbReference type="EMBL" id="CP049055">
    <property type="protein sequence ID" value="QII10998.1"/>
    <property type="molecule type" value="Genomic_DNA"/>
</dbReference>